<proteinExistence type="predicted"/>
<gene>
    <name evidence="1" type="ORF">SAMN05421636_102222</name>
</gene>
<sequence>MKTKELKKQDSIDLEPFYEALEDDPKLLEEAFENVLEMVSTSPKSAKKMALLIKEEFHGLYKEVAALCPSQQDKGDTPSCCGGL</sequence>
<keyword evidence="2" id="KW-1185">Reference proteome</keyword>
<dbReference type="OrthoDB" id="1443875at2"/>
<evidence type="ECO:0000313" key="1">
    <source>
        <dbReference type="EMBL" id="SDD88663.1"/>
    </source>
</evidence>
<name>A0A1G6YF95_9FLAO</name>
<dbReference type="EMBL" id="FNAO01000002">
    <property type="protein sequence ID" value="SDD88663.1"/>
    <property type="molecule type" value="Genomic_DNA"/>
</dbReference>
<organism evidence="1 2">
    <name type="scientific">Pricia antarctica</name>
    <dbReference type="NCBI Taxonomy" id="641691"/>
    <lineage>
        <taxon>Bacteria</taxon>
        <taxon>Pseudomonadati</taxon>
        <taxon>Bacteroidota</taxon>
        <taxon>Flavobacteriia</taxon>
        <taxon>Flavobacteriales</taxon>
        <taxon>Flavobacteriaceae</taxon>
        <taxon>Pricia</taxon>
    </lineage>
</organism>
<evidence type="ECO:0000313" key="2">
    <source>
        <dbReference type="Proteomes" id="UP000199109"/>
    </source>
</evidence>
<dbReference type="RefSeq" id="WP_091866022.1">
    <property type="nucleotide sequence ID" value="NZ_FNAO01000002.1"/>
</dbReference>
<reference evidence="1 2" key="1">
    <citation type="submission" date="2016-10" db="EMBL/GenBank/DDBJ databases">
        <authorList>
            <person name="de Groot N.N."/>
        </authorList>
    </citation>
    <scope>NUCLEOTIDE SEQUENCE [LARGE SCALE GENOMIC DNA]</scope>
    <source>
        <strain evidence="1 2">DSM 23421</strain>
    </source>
</reference>
<protein>
    <submittedName>
        <fullName evidence="1">Uncharacterized protein</fullName>
    </submittedName>
</protein>
<accession>A0A1G6YF95</accession>
<dbReference type="Proteomes" id="UP000199109">
    <property type="component" value="Unassembled WGS sequence"/>
</dbReference>
<dbReference type="AlphaFoldDB" id="A0A1G6YF95"/>
<dbReference type="STRING" id="641691.SAMN05421636_102222"/>